<dbReference type="InterPro" id="IPR012677">
    <property type="entry name" value="Nucleotide-bd_a/b_plait_sf"/>
</dbReference>
<protein>
    <recommendedName>
        <fullName evidence="2">RRM domain-containing protein</fullName>
    </recommendedName>
</protein>
<dbReference type="PROSITE" id="PS50102">
    <property type="entry name" value="RRM"/>
    <property type="match status" value="1"/>
</dbReference>
<dbReference type="InterPro" id="IPR000504">
    <property type="entry name" value="RRM_dom"/>
</dbReference>
<dbReference type="SUPFAM" id="SSF54928">
    <property type="entry name" value="RNA-binding domain, RBD"/>
    <property type="match status" value="1"/>
</dbReference>
<dbReference type="PANTHER" id="PTHR32343:SF24">
    <property type="entry name" value="POLYADENYLATE-BINDING PROTEIN-INTERACTING PROTEIN 10"/>
    <property type="match status" value="1"/>
</dbReference>
<dbReference type="Gene3D" id="3.30.70.330">
    <property type="match status" value="1"/>
</dbReference>
<accession>A0A6A6LFD0</accession>
<dbReference type="AlphaFoldDB" id="A0A6A6LFD0"/>
<dbReference type="Proteomes" id="UP000467840">
    <property type="component" value="Chromosome 1"/>
</dbReference>
<evidence type="ECO:0000313" key="4">
    <source>
        <dbReference type="Proteomes" id="UP000467840"/>
    </source>
</evidence>
<dbReference type="Pfam" id="PF00076">
    <property type="entry name" value="RRM_1"/>
    <property type="match status" value="1"/>
</dbReference>
<sequence>MHGSYPLRVVPSKTGIVPVNPTFLPRSEDEYDMCMRTVYCANIDKKVNEANVRLFFETCCGEVQRMRVLQDYHPWTSIAFVEFTGAVSAIAALKFSAIKQEKEIEERNHLDYDKDIGFENLIAQEIMLYFSMSTSLSPFENMGGTLQPDNR</sequence>
<dbReference type="GO" id="GO:0003723">
    <property type="term" value="F:RNA binding"/>
    <property type="evidence" value="ECO:0007669"/>
    <property type="project" value="UniProtKB-UniRule"/>
</dbReference>
<dbReference type="InterPro" id="IPR035979">
    <property type="entry name" value="RBD_domain_sf"/>
</dbReference>
<evidence type="ECO:0000313" key="3">
    <source>
        <dbReference type="EMBL" id="KAF2299175.1"/>
    </source>
</evidence>
<reference evidence="3 4" key="1">
    <citation type="journal article" date="2020" name="Mol. Plant">
        <title>The Chromosome-Based Rubber Tree Genome Provides New Insights into Spurge Genome Evolution and Rubber Biosynthesis.</title>
        <authorList>
            <person name="Liu J."/>
            <person name="Shi C."/>
            <person name="Shi C.C."/>
            <person name="Li W."/>
            <person name="Zhang Q.J."/>
            <person name="Zhang Y."/>
            <person name="Li K."/>
            <person name="Lu H.F."/>
            <person name="Shi C."/>
            <person name="Zhu S.T."/>
            <person name="Xiao Z.Y."/>
            <person name="Nan H."/>
            <person name="Yue Y."/>
            <person name="Zhu X.G."/>
            <person name="Wu Y."/>
            <person name="Hong X.N."/>
            <person name="Fan G.Y."/>
            <person name="Tong Y."/>
            <person name="Zhang D."/>
            <person name="Mao C.L."/>
            <person name="Liu Y.L."/>
            <person name="Hao S.J."/>
            <person name="Liu W.Q."/>
            <person name="Lv M.Q."/>
            <person name="Zhang H.B."/>
            <person name="Liu Y."/>
            <person name="Hu-Tang G.R."/>
            <person name="Wang J.P."/>
            <person name="Wang J.H."/>
            <person name="Sun Y.H."/>
            <person name="Ni S.B."/>
            <person name="Chen W.B."/>
            <person name="Zhang X.C."/>
            <person name="Jiao Y.N."/>
            <person name="Eichler E.E."/>
            <person name="Li G.H."/>
            <person name="Liu X."/>
            <person name="Gao L.Z."/>
        </authorList>
    </citation>
    <scope>NUCLEOTIDE SEQUENCE [LARGE SCALE GENOMIC DNA]</scope>
    <source>
        <strain evidence="4">cv. GT1</strain>
        <tissue evidence="3">Leaf</tissue>
    </source>
</reference>
<dbReference type="EMBL" id="JAAGAX010000011">
    <property type="protein sequence ID" value="KAF2299175.1"/>
    <property type="molecule type" value="Genomic_DNA"/>
</dbReference>
<dbReference type="PANTHER" id="PTHR32343">
    <property type="entry name" value="SERINE/ARGININE-RICH SPLICING FACTOR"/>
    <property type="match status" value="1"/>
</dbReference>
<keyword evidence="4" id="KW-1185">Reference proteome</keyword>
<evidence type="ECO:0000256" key="1">
    <source>
        <dbReference type="PROSITE-ProRule" id="PRU00176"/>
    </source>
</evidence>
<gene>
    <name evidence="3" type="ORF">GH714_030901</name>
</gene>
<evidence type="ECO:0000259" key="2">
    <source>
        <dbReference type="PROSITE" id="PS50102"/>
    </source>
</evidence>
<proteinExistence type="predicted"/>
<name>A0A6A6LFD0_HEVBR</name>
<keyword evidence="1" id="KW-0694">RNA-binding</keyword>
<comment type="caution">
    <text evidence="3">The sequence shown here is derived from an EMBL/GenBank/DDBJ whole genome shotgun (WGS) entry which is preliminary data.</text>
</comment>
<feature type="domain" description="RRM" evidence="2">
    <location>
        <begin position="36"/>
        <end position="115"/>
    </location>
</feature>
<organism evidence="3 4">
    <name type="scientific">Hevea brasiliensis</name>
    <name type="common">Para rubber tree</name>
    <name type="synonym">Siphonia brasiliensis</name>
    <dbReference type="NCBI Taxonomy" id="3981"/>
    <lineage>
        <taxon>Eukaryota</taxon>
        <taxon>Viridiplantae</taxon>
        <taxon>Streptophyta</taxon>
        <taxon>Embryophyta</taxon>
        <taxon>Tracheophyta</taxon>
        <taxon>Spermatophyta</taxon>
        <taxon>Magnoliopsida</taxon>
        <taxon>eudicotyledons</taxon>
        <taxon>Gunneridae</taxon>
        <taxon>Pentapetalae</taxon>
        <taxon>rosids</taxon>
        <taxon>fabids</taxon>
        <taxon>Malpighiales</taxon>
        <taxon>Euphorbiaceae</taxon>
        <taxon>Crotonoideae</taxon>
        <taxon>Micrandreae</taxon>
        <taxon>Hevea</taxon>
    </lineage>
</organism>